<keyword evidence="3" id="KW-1185">Reference proteome</keyword>
<keyword evidence="2" id="KW-0255">Endonuclease</keyword>
<dbReference type="STRING" id="1267021.FPB0191_00654"/>
<dbReference type="AlphaFoldDB" id="A0A0A7RYW6"/>
<dbReference type="Pfam" id="PF13930">
    <property type="entry name" value="Endonuclea_NS_2"/>
    <property type="match status" value="1"/>
</dbReference>
<evidence type="ECO:0000313" key="2">
    <source>
        <dbReference type="EMBL" id="AJA44484.1"/>
    </source>
</evidence>
<dbReference type="GO" id="GO:0004519">
    <property type="term" value="F:endonuclease activity"/>
    <property type="evidence" value="ECO:0007669"/>
    <property type="project" value="UniProtKB-KW"/>
</dbReference>
<name>A0A0A7RYW6_FRIPE</name>
<keyword evidence="2" id="KW-0378">Hydrolase</keyword>
<feature type="domain" description="Type VII secretion system protein EssD-like" evidence="1">
    <location>
        <begin position="1"/>
        <end position="53"/>
    </location>
</feature>
<dbReference type="InterPro" id="IPR044927">
    <property type="entry name" value="Endonuclea_NS_2"/>
</dbReference>
<proteinExistence type="predicted"/>
<sequence length="67" mass="7771">MNSNLNRGLWKKHESRWANALRDGKTVKVKIEPVYQGTDIRPESFDVLYSIDNRRWVKTVLLNQAGG</sequence>
<dbReference type="HOGENOM" id="CLU_190025_0_1_6"/>
<reference evidence="2 3" key="1">
    <citation type="journal article" date="2014" name="Appl. Environ. Microbiol.">
        <title>Gut symbionts from distinct hosts exhibit genotoxic activity via divergent colibactin biosynthetic pathways.</title>
        <authorList>
            <person name="Engel P."/>
            <person name="Vizcaino M.I."/>
            <person name="Crawford J.M."/>
        </authorList>
    </citation>
    <scope>NUCLEOTIDE SEQUENCE [LARGE SCALE GENOMIC DNA]</scope>
    <source>
        <strain evidence="2 3">PEB0191</strain>
    </source>
</reference>
<evidence type="ECO:0000259" key="1">
    <source>
        <dbReference type="Pfam" id="PF13930"/>
    </source>
</evidence>
<keyword evidence="2" id="KW-0540">Nuclease</keyword>
<protein>
    <submittedName>
        <fullName evidence="2">DNA/RNA non-specific endonuclease</fullName>
    </submittedName>
</protein>
<evidence type="ECO:0000313" key="3">
    <source>
        <dbReference type="Proteomes" id="UP000030901"/>
    </source>
</evidence>
<dbReference type="Proteomes" id="UP000030901">
    <property type="component" value="Chromosome"/>
</dbReference>
<dbReference type="OrthoDB" id="2664633at2"/>
<organism evidence="2 3">
    <name type="scientific">Frischella perrara</name>
    <dbReference type="NCBI Taxonomy" id="1267021"/>
    <lineage>
        <taxon>Bacteria</taxon>
        <taxon>Pseudomonadati</taxon>
        <taxon>Pseudomonadota</taxon>
        <taxon>Gammaproteobacteria</taxon>
        <taxon>Orbales</taxon>
        <taxon>Orbaceae</taxon>
        <taxon>Frischella</taxon>
    </lineage>
</organism>
<dbReference type="EMBL" id="CP009056">
    <property type="protein sequence ID" value="AJA44484.1"/>
    <property type="molecule type" value="Genomic_DNA"/>
</dbReference>
<dbReference type="KEGG" id="fpp:FPB0191_00654"/>
<gene>
    <name evidence="2" type="ORF">FPB0191_00654</name>
</gene>
<accession>A0A0A7RYW6</accession>